<dbReference type="AlphaFoldDB" id="A0A328Q2J7"/>
<dbReference type="GO" id="GO:0046914">
    <property type="term" value="F:transition metal ion binding"/>
    <property type="evidence" value="ECO:0007669"/>
    <property type="project" value="InterPro"/>
</dbReference>
<dbReference type="Proteomes" id="UP000248557">
    <property type="component" value="Unassembled WGS sequence"/>
</dbReference>
<reference evidence="3 4" key="1">
    <citation type="submission" date="2017-05" db="EMBL/GenBank/DDBJ databases">
        <title>Host range expansion of the Methanosphaera genus to humans and monogastric animals involves recent and extensive reduction in genome content.</title>
        <authorList>
            <person name="Hoedt E.C."/>
            <person name="Volmer J.G."/>
            <person name="Parks D.H."/>
            <person name="Rosewarne C.P."/>
            <person name="Denman S.E."/>
            <person name="Mcsweeney C.S."/>
            <person name="O Cuiv P."/>
            <person name="Hugenholtz P."/>
            <person name="Tyson G.W."/>
            <person name="Morrison M."/>
        </authorList>
    </citation>
    <scope>NUCLEOTIDE SEQUENCE [LARGE SCALE GENOMIC DNA]</scope>
    <source>
        <strain evidence="3 4">PA5</strain>
    </source>
</reference>
<evidence type="ECO:0000259" key="2">
    <source>
        <dbReference type="SMART" id="SM00899"/>
    </source>
</evidence>
<dbReference type="InterPro" id="IPR038157">
    <property type="entry name" value="FeoA_core_dom"/>
</dbReference>
<dbReference type="InterPro" id="IPR052713">
    <property type="entry name" value="FeoA"/>
</dbReference>
<sequence length="73" mass="8079">MTTVNDLKPGETGIVKRHKVKGSLGKHLREMGLVNGTPIKLERVAPLGYPVEIRIQGFSLALRKEEAESIELE</sequence>
<evidence type="ECO:0000313" key="3">
    <source>
        <dbReference type="EMBL" id="RAP02507.1"/>
    </source>
</evidence>
<dbReference type="SMART" id="SM00899">
    <property type="entry name" value="FeoA"/>
    <property type="match status" value="1"/>
</dbReference>
<gene>
    <name evidence="3" type="ORF">CA615_07145</name>
</gene>
<dbReference type="PANTHER" id="PTHR42954:SF2">
    <property type="entry name" value="FE(2+) TRANSPORT PROTEIN A"/>
    <property type="match status" value="1"/>
</dbReference>
<dbReference type="EMBL" id="NGJK01000088">
    <property type="protein sequence ID" value="RAP02507.1"/>
    <property type="molecule type" value="Genomic_DNA"/>
</dbReference>
<comment type="caution">
    <text evidence="3">The sequence shown here is derived from an EMBL/GenBank/DDBJ whole genome shotgun (WGS) entry which is preliminary data.</text>
</comment>
<dbReference type="RefSeq" id="WP_112149747.1">
    <property type="nucleotide sequence ID" value="NZ_CATZNA010000121.1"/>
</dbReference>
<protein>
    <submittedName>
        <fullName evidence="3">Ferrous iron transport protein A</fullName>
    </submittedName>
</protein>
<proteinExistence type="predicted"/>
<evidence type="ECO:0000313" key="4">
    <source>
        <dbReference type="Proteomes" id="UP000248557"/>
    </source>
</evidence>
<feature type="domain" description="Ferrous iron transporter FeoA-like" evidence="2">
    <location>
        <begin position="2"/>
        <end position="73"/>
    </location>
</feature>
<dbReference type="PANTHER" id="PTHR42954">
    <property type="entry name" value="FE(2+) TRANSPORT PROTEIN A"/>
    <property type="match status" value="1"/>
</dbReference>
<organism evidence="3 4">
    <name type="scientific">Methanosphaera stadtmanae</name>
    <dbReference type="NCBI Taxonomy" id="2317"/>
    <lineage>
        <taxon>Archaea</taxon>
        <taxon>Methanobacteriati</taxon>
        <taxon>Methanobacteriota</taxon>
        <taxon>Methanomada group</taxon>
        <taxon>Methanobacteria</taxon>
        <taxon>Methanobacteriales</taxon>
        <taxon>Methanobacteriaceae</taxon>
        <taxon>Methanosphaera</taxon>
    </lineage>
</organism>
<evidence type="ECO:0000256" key="1">
    <source>
        <dbReference type="ARBA" id="ARBA00023004"/>
    </source>
</evidence>
<dbReference type="InterPro" id="IPR007167">
    <property type="entry name" value="Fe-transptr_FeoA-like"/>
</dbReference>
<dbReference type="Gene3D" id="2.30.30.90">
    <property type="match status" value="1"/>
</dbReference>
<name>A0A328Q2J7_9EURY</name>
<dbReference type="SUPFAM" id="SSF50037">
    <property type="entry name" value="C-terminal domain of transcriptional repressors"/>
    <property type="match status" value="1"/>
</dbReference>
<accession>A0A328Q2J7</accession>
<keyword evidence="1" id="KW-0408">Iron</keyword>
<dbReference type="Pfam" id="PF04023">
    <property type="entry name" value="FeoA"/>
    <property type="match status" value="1"/>
</dbReference>
<dbReference type="InterPro" id="IPR008988">
    <property type="entry name" value="Transcriptional_repressor_C"/>
</dbReference>